<dbReference type="SMART" id="SM00849">
    <property type="entry name" value="Lactamase_B"/>
    <property type="match status" value="1"/>
</dbReference>
<evidence type="ECO:0000313" key="6">
    <source>
        <dbReference type="EMBL" id="EIY41854.1"/>
    </source>
</evidence>
<evidence type="ECO:0000256" key="1">
    <source>
        <dbReference type="ARBA" id="ARBA00001947"/>
    </source>
</evidence>
<dbReference type="GO" id="GO:0046872">
    <property type="term" value="F:metal ion binding"/>
    <property type="evidence" value="ECO:0007669"/>
    <property type="project" value="UniProtKB-KW"/>
</dbReference>
<reference evidence="6 7" key="1">
    <citation type="submission" date="2012-02" db="EMBL/GenBank/DDBJ databases">
        <title>The Genome Sequence of Bacteroides dorei CL03T12C01.</title>
        <authorList>
            <consortium name="The Broad Institute Genome Sequencing Platform"/>
            <person name="Earl A."/>
            <person name="Ward D."/>
            <person name="Feldgarden M."/>
            <person name="Gevers D."/>
            <person name="Zitomersky N.L."/>
            <person name="Coyne M.J."/>
            <person name="Comstock L.E."/>
            <person name="Young S.K."/>
            <person name="Zeng Q."/>
            <person name="Gargeya S."/>
            <person name="Fitzgerald M."/>
            <person name="Haas B."/>
            <person name="Abouelleil A."/>
            <person name="Alvarado L."/>
            <person name="Arachchi H.M."/>
            <person name="Berlin A."/>
            <person name="Chapman S.B."/>
            <person name="Gearin G."/>
            <person name="Goldberg J."/>
            <person name="Griggs A."/>
            <person name="Gujja S."/>
            <person name="Hansen M."/>
            <person name="Heiman D."/>
            <person name="Howarth C."/>
            <person name="Larimer J."/>
            <person name="Lui A."/>
            <person name="MacDonald P.J.P."/>
            <person name="McCowen C."/>
            <person name="Montmayeur A."/>
            <person name="Murphy C."/>
            <person name="Neiman D."/>
            <person name="Pearson M."/>
            <person name="Priest M."/>
            <person name="Roberts A."/>
            <person name="Saif S."/>
            <person name="Shea T."/>
            <person name="Sisk P."/>
            <person name="Stolte C."/>
            <person name="Sykes S."/>
            <person name="Wortman J."/>
            <person name="Nusbaum C."/>
            <person name="Birren B."/>
        </authorList>
    </citation>
    <scope>NUCLEOTIDE SEQUENCE [LARGE SCALE GENOMIC DNA]</scope>
    <source>
        <strain evidence="6 7">CL03T12C01</strain>
    </source>
</reference>
<comment type="cofactor">
    <cofactor evidence="1">
        <name>Zn(2+)</name>
        <dbReference type="ChEBI" id="CHEBI:29105"/>
    </cofactor>
</comment>
<dbReference type="InterPro" id="IPR001279">
    <property type="entry name" value="Metallo-B-lactamas"/>
</dbReference>
<accession>I9G657</accession>
<name>I9G657_9BACT</name>
<evidence type="ECO:0000256" key="3">
    <source>
        <dbReference type="ARBA" id="ARBA00022801"/>
    </source>
</evidence>
<dbReference type="PATRIC" id="fig|997877.3.peg.228"/>
<dbReference type="SUPFAM" id="SSF56281">
    <property type="entry name" value="Metallo-hydrolase/oxidoreductase"/>
    <property type="match status" value="1"/>
</dbReference>
<protein>
    <recommendedName>
        <fullName evidence="5">Metallo-beta-lactamase domain-containing protein</fullName>
    </recommendedName>
</protein>
<dbReference type="RefSeq" id="WP_007851691.1">
    <property type="nucleotide sequence ID" value="NZ_CP011531.1"/>
</dbReference>
<organism evidence="6 7">
    <name type="scientific">Phocaeicola dorei CL03T12C01</name>
    <dbReference type="NCBI Taxonomy" id="997877"/>
    <lineage>
        <taxon>Bacteria</taxon>
        <taxon>Pseudomonadati</taxon>
        <taxon>Bacteroidota</taxon>
        <taxon>Bacteroidia</taxon>
        <taxon>Bacteroidales</taxon>
        <taxon>Bacteroidaceae</taxon>
        <taxon>Phocaeicola</taxon>
    </lineage>
</organism>
<dbReference type="Gene3D" id="3.60.15.10">
    <property type="entry name" value="Ribonuclease Z/Hydroxyacylglutathione hydrolase-like"/>
    <property type="match status" value="1"/>
</dbReference>
<dbReference type="Pfam" id="PF00753">
    <property type="entry name" value="Lactamase_B"/>
    <property type="match status" value="1"/>
</dbReference>
<comment type="caution">
    <text evidence="6">The sequence shown here is derived from an EMBL/GenBank/DDBJ whole genome shotgun (WGS) entry which is preliminary data.</text>
</comment>
<sequence>MQIIQIVNSLFQSNTYILSIGESIGVWLVDMGDIRPILKWMSDNGKKDVIGVLLTHTHFDHIYGLNDLRQFFPDCYIYVANEIGYKALFDSKLNHSKFSEIGTFTLESSNNVFRLDQMIHRIVLWKGLEGDCYPVEGHSHDSVCYHIGNYLFTGDSFIPNIRTVSKLKEGNRDEAADTVRYIVKTFDRNTFICPGHKDVCYLKEVEFSKMV</sequence>
<dbReference type="InterPro" id="IPR051453">
    <property type="entry name" value="MBL_Glyoxalase_II"/>
</dbReference>
<dbReference type="HOGENOM" id="CLU_030571_5_2_10"/>
<evidence type="ECO:0000259" key="5">
    <source>
        <dbReference type="SMART" id="SM00849"/>
    </source>
</evidence>
<dbReference type="InterPro" id="IPR036866">
    <property type="entry name" value="RibonucZ/Hydroxyglut_hydro"/>
</dbReference>
<gene>
    <name evidence="6" type="ORF">HMPREF1065_00220</name>
</gene>
<dbReference type="Proteomes" id="UP000004019">
    <property type="component" value="Unassembled WGS sequence"/>
</dbReference>
<dbReference type="PANTHER" id="PTHR46233:SF3">
    <property type="entry name" value="HYDROXYACYLGLUTATHIONE HYDROLASE GLOC"/>
    <property type="match status" value="1"/>
</dbReference>
<feature type="domain" description="Metallo-beta-lactamase" evidence="5">
    <location>
        <begin position="12"/>
        <end position="196"/>
    </location>
</feature>
<evidence type="ECO:0000256" key="2">
    <source>
        <dbReference type="ARBA" id="ARBA00022723"/>
    </source>
</evidence>
<keyword evidence="2" id="KW-0479">Metal-binding</keyword>
<dbReference type="GO" id="GO:0016787">
    <property type="term" value="F:hydrolase activity"/>
    <property type="evidence" value="ECO:0007669"/>
    <property type="project" value="UniProtKB-KW"/>
</dbReference>
<dbReference type="CDD" id="cd06262">
    <property type="entry name" value="metallo-hydrolase-like_MBL-fold"/>
    <property type="match status" value="1"/>
</dbReference>
<keyword evidence="3" id="KW-0378">Hydrolase</keyword>
<keyword evidence="4" id="KW-0862">Zinc</keyword>
<dbReference type="PANTHER" id="PTHR46233">
    <property type="entry name" value="HYDROXYACYLGLUTATHIONE HYDROLASE GLOC"/>
    <property type="match status" value="1"/>
</dbReference>
<evidence type="ECO:0000256" key="4">
    <source>
        <dbReference type="ARBA" id="ARBA00022833"/>
    </source>
</evidence>
<dbReference type="EMBL" id="AGXI01000001">
    <property type="protein sequence ID" value="EIY41854.1"/>
    <property type="molecule type" value="Genomic_DNA"/>
</dbReference>
<dbReference type="AlphaFoldDB" id="I9G657"/>
<evidence type="ECO:0000313" key="7">
    <source>
        <dbReference type="Proteomes" id="UP000004019"/>
    </source>
</evidence>
<proteinExistence type="predicted"/>